<evidence type="ECO:0000256" key="6">
    <source>
        <dbReference type="ARBA" id="ARBA00023136"/>
    </source>
</evidence>
<dbReference type="PANTHER" id="PTHR47371">
    <property type="entry name" value="LIPOTEICHOIC ACID SYNTHASE"/>
    <property type="match status" value="1"/>
</dbReference>
<evidence type="ECO:0000256" key="7">
    <source>
        <dbReference type="SAM" id="Phobius"/>
    </source>
</evidence>
<reference evidence="9 10" key="1">
    <citation type="journal article" date="2015" name="Genome Announc.">
        <title>Expanding the biotechnology potential of lactobacilli through comparative genomics of 213 strains and associated genera.</title>
        <authorList>
            <person name="Sun Z."/>
            <person name="Harris H.M."/>
            <person name="McCann A."/>
            <person name="Guo C."/>
            <person name="Argimon S."/>
            <person name="Zhang W."/>
            <person name="Yang X."/>
            <person name="Jeffery I.B."/>
            <person name="Cooney J.C."/>
            <person name="Kagawa T.F."/>
            <person name="Liu W."/>
            <person name="Song Y."/>
            <person name="Salvetti E."/>
            <person name="Wrobel A."/>
            <person name="Rasinkangas P."/>
            <person name="Parkhill J."/>
            <person name="Rea M.C."/>
            <person name="O'Sullivan O."/>
            <person name="Ritari J."/>
            <person name="Douillard F.P."/>
            <person name="Paul Ross R."/>
            <person name="Yang R."/>
            <person name="Briner A.E."/>
            <person name="Felis G.E."/>
            <person name="de Vos W.M."/>
            <person name="Barrangou R."/>
            <person name="Klaenhammer T.R."/>
            <person name="Caufield P.W."/>
            <person name="Cui Y."/>
            <person name="Zhang H."/>
            <person name="O'Toole P.W."/>
        </authorList>
    </citation>
    <scope>NUCLEOTIDE SEQUENCE [LARGE SCALE GENOMIC DNA]</scope>
    <source>
        <strain evidence="9 10">DSM 20178</strain>
    </source>
</reference>
<dbReference type="EMBL" id="AZCT01000009">
    <property type="protein sequence ID" value="KRK12282.1"/>
    <property type="molecule type" value="Genomic_DNA"/>
</dbReference>
<dbReference type="RefSeq" id="WP_010491493.1">
    <property type="nucleotide sequence ID" value="NZ_AZCT01000009.1"/>
</dbReference>
<dbReference type="Gene3D" id="3.40.720.10">
    <property type="entry name" value="Alkaline Phosphatase, subunit A"/>
    <property type="match status" value="1"/>
</dbReference>
<keyword evidence="4 7" id="KW-0812">Transmembrane</keyword>
<dbReference type="GO" id="GO:0016740">
    <property type="term" value="F:transferase activity"/>
    <property type="evidence" value="ECO:0007669"/>
    <property type="project" value="UniProtKB-KW"/>
</dbReference>
<dbReference type="InterPro" id="IPR017850">
    <property type="entry name" value="Alkaline_phosphatase_core_sf"/>
</dbReference>
<dbReference type="Pfam" id="PF00884">
    <property type="entry name" value="Sulfatase"/>
    <property type="match status" value="1"/>
</dbReference>
<evidence type="ECO:0000256" key="5">
    <source>
        <dbReference type="ARBA" id="ARBA00022989"/>
    </source>
</evidence>
<feature type="transmembrane region" description="Helical" evidence="7">
    <location>
        <begin position="220"/>
        <end position="241"/>
    </location>
</feature>
<dbReference type="SUPFAM" id="SSF53649">
    <property type="entry name" value="Alkaline phosphatase-like"/>
    <property type="match status" value="1"/>
</dbReference>
<dbReference type="GO" id="GO:0005886">
    <property type="term" value="C:plasma membrane"/>
    <property type="evidence" value="ECO:0007669"/>
    <property type="project" value="UniProtKB-SubCell"/>
</dbReference>
<accession>A0A0R1EZ91</accession>
<evidence type="ECO:0000256" key="1">
    <source>
        <dbReference type="ARBA" id="ARBA00004651"/>
    </source>
</evidence>
<comment type="pathway">
    <text evidence="2">Cell wall biogenesis; lipoteichoic acid biosynthesis.</text>
</comment>
<dbReference type="PATRIC" id="fig|1423816.3.peg.3157"/>
<proteinExistence type="predicted"/>
<comment type="subcellular location">
    <subcellularLocation>
        <location evidence="1">Cell membrane</location>
        <topology evidence="1">Multi-pass membrane protein</topology>
    </subcellularLocation>
</comment>
<comment type="caution">
    <text evidence="9">The sequence shown here is derived from an EMBL/GenBank/DDBJ whole genome shotgun (WGS) entry which is preliminary data.</text>
</comment>
<name>A0A0R1EZ91_LACZE</name>
<dbReference type="Proteomes" id="UP000051984">
    <property type="component" value="Unassembled WGS sequence"/>
</dbReference>
<keyword evidence="9" id="KW-0808">Transferase</keyword>
<keyword evidence="3" id="KW-1003">Cell membrane</keyword>
<protein>
    <submittedName>
        <fullName evidence="9">Teichoic acid polysaccharide phosphoglycerol transferase</fullName>
    </submittedName>
</protein>
<evidence type="ECO:0000259" key="8">
    <source>
        <dbReference type="Pfam" id="PF00884"/>
    </source>
</evidence>
<gene>
    <name evidence="9" type="ORF">FD51_GL003043</name>
</gene>
<evidence type="ECO:0000256" key="2">
    <source>
        <dbReference type="ARBA" id="ARBA00004936"/>
    </source>
</evidence>
<dbReference type="PANTHER" id="PTHR47371:SF3">
    <property type="entry name" value="PHOSPHOGLYCEROL TRANSFERASE I"/>
    <property type="match status" value="1"/>
</dbReference>
<feature type="transmembrane region" description="Helical" evidence="7">
    <location>
        <begin position="299"/>
        <end position="317"/>
    </location>
</feature>
<dbReference type="InterPro" id="IPR000917">
    <property type="entry name" value="Sulfatase_N"/>
</dbReference>
<feature type="transmembrane region" description="Helical" evidence="7">
    <location>
        <begin position="324"/>
        <end position="347"/>
    </location>
</feature>
<evidence type="ECO:0000313" key="10">
    <source>
        <dbReference type="Proteomes" id="UP000051984"/>
    </source>
</evidence>
<evidence type="ECO:0000313" key="9">
    <source>
        <dbReference type="EMBL" id="KRK12282.1"/>
    </source>
</evidence>
<evidence type="ECO:0000256" key="3">
    <source>
        <dbReference type="ARBA" id="ARBA00022475"/>
    </source>
</evidence>
<organism evidence="9 10">
    <name type="scientific">Lacticaseibacillus zeae DSM 20178 = KCTC 3804</name>
    <dbReference type="NCBI Taxonomy" id="1423816"/>
    <lineage>
        <taxon>Bacteria</taxon>
        <taxon>Bacillati</taxon>
        <taxon>Bacillota</taxon>
        <taxon>Bacilli</taxon>
        <taxon>Lactobacillales</taxon>
        <taxon>Lactobacillaceae</taxon>
        <taxon>Lacticaseibacillus</taxon>
    </lineage>
</organism>
<sequence length="774" mass="89981">MIDLDTRFNRLNVKTAMLTFYLRYKPWRFWIVFPMLITRLLFWLHRLDELDYQVKYWRYFINEPLPEKKWRQFGRRLSNRSRRRVKATTFIVADVPVFMLNWLVPDSRIVGLDIDEKGLRLPKARTLSAKIAFLQPESLVVSPRFFKTFVHHTSFENKTRIYANQHFFTSFKGFNRYQTVLFLRNVVALFAMAAFTAVVTIYMASAAYNLDLTNVVFKSLRLILLNILPIFVFMLIGYLLFNRVTIAILVGQVLAIVVALVNYFMLQYRDYPFEYSDISLASEASNMGSRYSYIPPVKYFLVIAVLLTLAVIVGRFLKTTTLRWWVRLLTLGLVFISSVFMMNHYYLVDDYYTLANNDPWGPDADRYVVNGYMFSFIHSVKNDWVIVPEGYNAATAKKALSAYQYQDIPTDKRLNVITIQLEAFQDFSKWSDLEIDPSVYAGLHQVASEGMAGQLTTTIFGGGTVDTERKVLTGFSELSPINGMTNSFVQYFNEQKYITRFMHPGDAWFYNRQNIDRYLGFQKTLFRDNYYDQHVADVDVVPDTKVFNDLVKQLKKVNASGKQFFNQTVTMQNHGPYSTEFDGDSLLPWKKGYNKDDYAIINNYLTGVKETSDALLKLTNKLDRLNQPVVLAFWGDHNPWGGDQNSTYKMLGINLKQSTQEGYENYYNTPYVMWANEAAKKIMAKDFSGTGPTISPMYVLPEIFTHAGWKGSQYMQVLQNLEGQVPVFGQKNHYMINGKLTTKPGKSQKKAIKKFDDIQYYMKSNYMMNQKQLK</sequence>
<dbReference type="InterPro" id="IPR050448">
    <property type="entry name" value="OpgB/LTA_synthase_biosynth"/>
</dbReference>
<feature type="transmembrane region" description="Helical" evidence="7">
    <location>
        <begin position="186"/>
        <end position="208"/>
    </location>
</feature>
<feature type="transmembrane region" description="Helical" evidence="7">
    <location>
        <begin position="246"/>
        <end position="266"/>
    </location>
</feature>
<keyword evidence="6 7" id="KW-0472">Membrane</keyword>
<feature type="domain" description="Sulfatase N-terminal" evidence="8">
    <location>
        <begin position="415"/>
        <end position="708"/>
    </location>
</feature>
<evidence type="ECO:0000256" key="4">
    <source>
        <dbReference type="ARBA" id="ARBA00022692"/>
    </source>
</evidence>
<dbReference type="AlphaFoldDB" id="A0A0R1EZ91"/>
<dbReference type="eggNOG" id="COG1368">
    <property type="taxonomic scope" value="Bacteria"/>
</dbReference>
<dbReference type="CDD" id="cd16015">
    <property type="entry name" value="LTA_synthase"/>
    <property type="match status" value="1"/>
</dbReference>
<feature type="transmembrane region" description="Helical" evidence="7">
    <location>
        <begin position="27"/>
        <end position="45"/>
    </location>
</feature>
<keyword evidence="5 7" id="KW-1133">Transmembrane helix</keyword>